<dbReference type="OrthoDB" id="9803916at2"/>
<name>A0A2V3UKD7_9HYPH</name>
<accession>A0A2V3UKD7</accession>
<keyword evidence="3" id="KW-1185">Reference proteome</keyword>
<dbReference type="PANTHER" id="PTHR42663">
    <property type="entry name" value="HYDROLASE C777.06C-RELATED-RELATED"/>
    <property type="match status" value="1"/>
</dbReference>
<dbReference type="InterPro" id="IPR036866">
    <property type="entry name" value="RibonucZ/Hydroxyglut_hydro"/>
</dbReference>
<evidence type="ECO:0000313" key="2">
    <source>
        <dbReference type="EMBL" id="PXW59972.1"/>
    </source>
</evidence>
<dbReference type="SMART" id="SM00849">
    <property type="entry name" value="Lactamase_B"/>
    <property type="match status" value="1"/>
</dbReference>
<comment type="caution">
    <text evidence="2">The sequence shown here is derived from an EMBL/GenBank/DDBJ whole genome shotgun (WGS) entry which is preliminary data.</text>
</comment>
<dbReference type="InterPro" id="IPR001279">
    <property type="entry name" value="Metallo-B-lactamas"/>
</dbReference>
<reference evidence="2 3" key="1">
    <citation type="submission" date="2018-05" db="EMBL/GenBank/DDBJ databases">
        <title>Genomic Encyclopedia of Type Strains, Phase IV (KMG-IV): sequencing the most valuable type-strain genomes for metagenomic binning, comparative biology and taxonomic classification.</title>
        <authorList>
            <person name="Goeker M."/>
        </authorList>
    </citation>
    <scope>NUCLEOTIDE SEQUENCE [LARGE SCALE GENOMIC DNA]</scope>
    <source>
        <strain evidence="2 3">DSM 6462</strain>
    </source>
</reference>
<proteinExistence type="predicted"/>
<feature type="domain" description="Metallo-beta-lactamase" evidence="1">
    <location>
        <begin position="36"/>
        <end position="230"/>
    </location>
</feature>
<protein>
    <submittedName>
        <fullName evidence="2">Phosphoribosyl 1,2-cyclic phosphodiesterase</fullName>
    </submittedName>
</protein>
<gene>
    <name evidence="2" type="ORF">C7450_10422</name>
</gene>
<dbReference type="AlphaFoldDB" id="A0A2V3UKD7"/>
<dbReference type="Proteomes" id="UP000248021">
    <property type="component" value="Unassembled WGS sequence"/>
</dbReference>
<evidence type="ECO:0000313" key="3">
    <source>
        <dbReference type="Proteomes" id="UP000248021"/>
    </source>
</evidence>
<dbReference type="Gene3D" id="3.60.15.10">
    <property type="entry name" value="Ribonuclease Z/Hydroxyacylglutathione hydrolase-like"/>
    <property type="match status" value="1"/>
</dbReference>
<dbReference type="RefSeq" id="WP_110374334.1">
    <property type="nucleotide sequence ID" value="NZ_CAKNFM010000006.1"/>
</dbReference>
<organism evidence="2 3">
    <name type="scientific">Chelatococcus asaccharovorans</name>
    <dbReference type="NCBI Taxonomy" id="28210"/>
    <lineage>
        <taxon>Bacteria</taxon>
        <taxon>Pseudomonadati</taxon>
        <taxon>Pseudomonadota</taxon>
        <taxon>Alphaproteobacteria</taxon>
        <taxon>Hyphomicrobiales</taxon>
        <taxon>Chelatococcaceae</taxon>
        <taxon>Chelatococcus</taxon>
    </lineage>
</organism>
<dbReference type="CDD" id="cd07715">
    <property type="entry name" value="TaR3-like_MBL-fold"/>
    <property type="match status" value="1"/>
</dbReference>
<dbReference type="SUPFAM" id="SSF56281">
    <property type="entry name" value="Metallo-hydrolase/oxidoreductase"/>
    <property type="match status" value="1"/>
</dbReference>
<dbReference type="PANTHER" id="PTHR42663:SF4">
    <property type="entry name" value="SLL1036 PROTEIN"/>
    <property type="match status" value="1"/>
</dbReference>
<dbReference type="EMBL" id="QJJK01000004">
    <property type="protein sequence ID" value="PXW59972.1"/>
    <property type="molecule type" value="Genomic_DNA"/>
</dbReference>
<evidence type="ECO:0000259" key="1">
    <source>
        <dbReference type="SMART" id="SM00849"/>
    </source>
</evidence>
<dbReference type="Pfam" id="PF12706">
    <property type="entry name" value="Lactamase_B_2"/>
    <property type="match status" value="1"/>
</dbReference>
<sequence>MCAYPAPADDALLVKFWGVRGSIPVCGTDHTIFGGHTPCVEIRCGGKLFIIDAGTGIINLGLAIKETAPKQIEILLSHLHLDHVMGLPFFKPALQADKTIRISCGNLNGETAEKPLERLFSPPIFPVTLAQLPAKFTYNGFRAGETLTIGDHSVRTCPLDHPSGATAYRFDQGGRSVCYVSDVEHGENWPPENLIEFVRNADLVIYDAMFCENEYSHCRGWGHSTVTAGIELCRRAGVKQLAAFHMHPMHNDAFLLDMEADLAKAMPGSFIARQGQSLVFEPVAVEVPA</sequence>